<sequence>MLPRIANGNDERRIESYNSKFYKSKPRTAQSRSTRLTEDDIEYLERNSRRNKASFNKWLAEKEEYFKFKRDQRISEIEATRKFEVREAHYQEVQAQKMKEWAVRKSLEHAMNEVKNAEAESHWRMKLVEDRQEAFMQRKREQGFKTGINLEEAQAKRPTLLNPLGKTGKAFPPPHQKLLPPLLQQHQEVAHDAPFKTPSADQQQRPRLMLPPIKGVTR</sequence>
<evidence type="ECO:0000313" key="3">
    <source>
        <dbReference type="Proteomes" id="UP000232323"/>
    </source>
</evidence>
<gene>
    <name evidence="2" type="ORF">CEUSTIGMA_g9298.t1</name>
</gene>
<evidence type="ECO:0000313" key="2">
    <source>
        <dbReference type="EMBL" id="GAX81870.1"/>
    </source>
</evidence>
<dbReference type="Proteomes" id="UP000232323">
    <property type="component" value="Unassembled WGS sequence"/>
</dbReference>
<proteinExistence type="predicted"/>
<comment type="caution">
    <text evidence="2">The sequence shown here is derived from an EMBL/GenBank/DDBJ whole genome shotgun (WGS) entry which is preliminary data.</text>
</comment>
<feature type="region of interest" description="Disordered" evidence="1">
    <location>
        <begin position="187"/>
        <end position="218"/>
    </location>
</feature>
<dbReference type="AlphaFoldDB" id="A0A250XGF8"/>
<name>A0A250XGF8_9CHLO</name>
<evidence type="ECO:0000256" key="1">
    <source>
        <dbReference type="SAM" id="MobiDB-lite"/>
    </source>
</evidence>
<accession>A0A250XGF8</accession>
<protein>
    <submittedName>
        <fullName evidence="2">Uncharacterized protein</fullName>
    </submittedName>
</protein>
<dbReference type="EMBL" id="BEGY01000072">
    <property type="protein sequence ID" value="GAX81870.1"/>
    <property type="molecule type" value="Genomic_DNA"/>
</dbReference>
<reference evidence="2 3" key="1">
    <citation type="submission" date="2017-08" db="EMBL/GenBank/DDBJ databases">
        <title>Acidophilic green algal genome provides insights into adaptation to an acidic environment.</title>
        <authorList>
            <person name="Hirooka S."/>
            <person name="Hirose Y."/>
            <person name="Kanesaki Y."/>
            <person name="Higuchi S."/>
            <person name="Fujiwara T."/>
            <person name="Onuma R."/>
            <person name="Era A."/>
            <person name="Ohbayashi R."/>
            <person name="Uzuka A."/>
            <person name="Nozaki H."/>
            <person name="Yoshikawa H."/>
            <person name="Miyagishima S.Y."/>
        </authorList>
    </citation>
    <scope>NUCLEOTIDE SEQUENCE [LARGE SCALE GENOMIC DNA]</scope>
    <source>
        <strain evidence="2 3">NIES-2499</strain>
    </source>
</reference>
<keyword evidence="3" id="KW-1185">Reference proteome</keyword>
<organism evidence="2 3">
    <name type="scientific">Chlamydomonas eustigma</name>
    <dbReference type="NCBI Taxonomy" id="1157962"/>
    <lineage>
        <taxon>Eukaryota</taxon>
        <taxon>Viridiplantae</taxon>
        <taxon>Chlorophyta</taxon>
        <taxon>core chlorophytes</taxon>
        <taxon>Chlorophyceae</taxon>
        <taxon>CS clade</taxon>
        <taxon>Chlamydomonadales</taxon>
        <taxon>Chlamydomonadaceae</taxon>
        <taxon>Chlamydomonas</taxon>
    </lineage>
</organism>